<dbReference type="Proteomes" id="UP000696931">
    <property type="component" value="Unassembled WGS sequence"/>
</dbReference>
<comment type="catalytic activity">
    <reaction evidence="1">
        <text>ATP + protein L-histidine = ADP + protein N-phospho-L-histidine.</text>
        <dbReference type="EC" id="2.7.13.3"/>
    </reaction>
</comment>
<evidence type="ECO:0000259" key="9">
    <source>
        <dbReference type="PROSITE" id="PS50109"/>
    </source>
</evidence>
<comment type="caution">
    <text evidence="10">The sequence shown here is derived from an EMBL/GenBank/DDBJ whole genome shotgun (WGS) entry which is preliminary data.</text>
</comment>
<evidence type="ECO:0000256" key="3">
    <source>
        <dbReference type="ARBA" id="ARBA00022553"/>
    </source>
</evidence>
<dbReference type="AlphaFoldDB" id="A0A933W8M1"/>
<evidence type="ECO:0000313" key="11">
    <source>
        <dbReference type="Proteomes" id="UP000696931"/>
    </source>
</evidence>
<dbReference type="InterPro" id="IPR036890">
    <property type="entry name" value="HATPase_C_sf"/>
</dbReference>
<dbReference type="Gene3D" id="3.30.565.10">
    <property type="entry name" value="Histidine kinase-like ATPase, C-terminal domain"/>
    <property type="match status" value="1"/>
</dbReference>
<sequence>MPTWSLPKLRISRQRKLALLVIAVAVPAIALAGFAVVLTLRVAREVEAEAARYNAYLAEKVTEAFEVELVTQLRDAIMPAEAVARDGGPEREILRALATRSRRFEAPHYVPVDRMDNLSMIMVESQVLLFGDDPTGRREHPFAAVVLRGPTGDVTGAGGWWFNPRAFIATSLDSVVRDRLNTNPRMYGGLEATRNLCVQVFDTEGHEVARVRDPGFTNTARTADMTGPFEGFHVSVTATSRAPVSIAQRFVLVEVVFILLLTGVMLGAVVVAVRYILRQIELVQEKSSFVSNVTHELKTPIAVVKLAVETLEMKRFRGPEEEGKYLRTIMREADRLAQLVDNILDFSRLEAGKKMLRMGPVGVSDVVASTLESFRLRLEDAGFLLDVDVPESLPLVRADGIALQHCLLNLLDNAVKYSRDRKEIRVFARARDGFVGISVADRGIGIEAEHQARIFDKFVRVESGLVHTVKGAGLGLSLVDQIIRAHYGRVEVASTPGEGSIFTLLVPVWADGTGTPRPKS</sequence>
<keyword evidence="5 10" id="KW-0418">Kinase</keyword>
<dbReference type="SUPFAM" id="SSF55874">
    <property type="entry name" value="ATPase domain of HSP90 chaperone/DNA topoisomerase II/histidine kinase"/>
    <property type="match status" value="1"/>
</dbReference>
<name>A0A933W8M1_UNCEI</name>
<dbReference type="InterPro" id="IPR004358">
    <property type="entry name" value="Sig_transdc_His_kin-like_C"/>
</dbReference>
<dbReference type="InterPro" id="IPR005467">
    <property type="entry name" value="His_kinase_dom"/>
</dbReference>
<keyword evidence="8" id="KW-0812">Transmembrane</keyword>
<gene>
    <name evidence="10" type="ORF">HZA61_09180</name>
</gene>
<keyword evidence="3" id="KW-0597">Phosphoprotein</keyword>
<dbReference type="GO" id="GO:0000155">
    <property type="term" value="F:phosphorelay sensor kinase activity"/>
    <property type="evidence" value="ECO:0007669"/>
    <property type="project" value="InterPro"/>
</dbReference>
<accession>A0A933W8M1</accession>
<evidence type="ECO:0000313" key="10">
    <source>
        <dbReference type="EMBL" id="MBI5169647.1"/>
    </source>
</evidence>
<feature type="transmembrane region" description="Helical" evidence="8">
    <location>
        <begin position="250"/>
        <end position="277"/>
    </location>
</feature>
<evidence type="ECO:0000256" key="8">
    <source>
        <dbReference type="SAM" id="Phobius"/>
    </source>
</evidence>
<dbReference type="EMBL" id="JACRIW010000060">
    <property type="protein sequence ID" value="MBI5169647.1"/>
    <property type="molecule type" value="Genomic_DNA"/>
</dbReference>
<dbReference type="InterPro" id="IPR050736">
    <property type="entry name" value="Sensor_HK_Regulatory"/>
</dbReference>
<dbReference type="FunFam" id="1.10.287.130:FF:000001">
    <property type="entry name" value="Two-component sensor histidine kinase"/>
    <property type="match status" value="1"/>
</dbReference>
<evidence type="ECO:0000256" key="1">
    <source>
        <dbReference type="ARBA" id="ARBA00000085"/>
    </source>
</evidence>
<keyword evidence="8" id="KW-1133">Transmembrane helix</keyword>
<organism evidence="10 11">
    <name type="scientific">Eiseniibacteriota bacterium</name>
    <dbReference type="NCBI Taxonomy" id="2212470"/>
    <lineage>
        <taxon>Bacteria</taxon>
        <taxon>Candidatus Eiseniibacteriota</taxon>
    </lineage>
</organism>
<dbReference type="FunFam" id="3.30.565.10:FF:000006">
    <property type="entry name" value="Sensor histidine kinase WalK"/>
    <property type="match status" value="1"/>
</dbReference>
<dbReference type="PRINTS" id="PR00344">
    <property type="entry name" value="BCTRLSENSOR"/>
</dbReference>
<dbReference type="CDD" id="cd00082">
    <property type="entry name" value="HisKA"/>
    <property type="match status" value="1"/>
</dbReference>
<dbReference type="Gene3D" id="1.10.287.130">
    <property type="match status" value="1"/>
</dbReference>
<keyword evidence="6" id="KW-0902">Two-component regulatory system</keyword>
<dbReference type="SMART" id="SM00387">
    <property type="entry name" value="HATPase_c"/>
    <property type="match status" value="1"/>
</dbReference>
<dbReference type="PANTHER" id="PTHR43711:SF31">
    <property type="entry name" value="HISTIDINE KINASE"/>
    <property type="match status" value="1"/>
</dbReference>
<evidence type="ECO:0000256" key="7">
    <source>
        <dbReference type="ARBA" id="ARBA00023136"/>
    </source>
</evidence>
<dbReference type="Pfam" id="PF02518">
    <property type="entry name" value="HATPase_c"/>
    <property type="match status" value="1"/>
</dbReference>
<dbReference type="PROSITE" id="PS50109">
    <property type="entry name" value="HIS_KIN"/>
    <property type="match status" value="1"/>
</dbReference>
<evidence type="ECO:0000256" key="6">
    <source>
        <dbReference type="ARBA" id="ARBA00023012"/>
    </source>
</evidence>
<keyword evidence="7 8" id="KW-0472">Membrane</keyword>
<dbReference type="InterPro" id="IPR003661">
    <property type="entry name" value="HisK_dim/P_dom"/>
</dbReference>
<dbReference type="SMART" id="SM00388">
    <property type="entry name" value="HisKA"/>
    <property type="match status" value="1"/>
</dbReference>
<dbReference type="InterPro" id="IPR003594">
    <property type="entry name" value="HATPase_dom"/>
</dbReference>
<evidence type="ECO:0000256" key="4">
    <source>
        <dbReference type="ARBA" id="ARBA00022679"/>
    </source>
</evidence>
<dbReference type="EC" id="2.7.13.3" evidence="2"/>
<dbReference type="Pfam" id="PF00512">
    <property type="entry name" value="HisKA"/>
    <property type="match status" value="1"/>
</dbReference>
<keyword evidence="4" id="KW-0808">Transferase</keyword>
<dbReference type="PANTHER" id="PTHR43711">
    <property type="entry name" value="TWO-COMPONENT HISTIDINE KINASE"/>
    <property type="match status" value="1"/>
</dbReference>
<proteinExistence type="predicted"/>
<protein>
    <recommendedName>
        <fullName evidence="2">histidine kinase</fullName>
        <ecNumber evidence="2">2.7.13.3</ecNumber>
    </recommendedName>
</protein>
<dbReference type="InterPro" id="IPR036097">
    <property type="entry name" value="HisK_dim/P_sf"/>
</dbReference>
<dbReference type="SUPFAM" id="SSF47384">
    <property type="entry name" value="Homodimeric domain of signal transducing histidine kinase"/>
    <property type="match status" value="1"/>
</dbReference>
<evidence type="ECO:0000256" key="5">
    <source>
        <dbReference type="ARBA" id="ARBA00022777"/>
    </source>
</evidence>
<evidence type="ECO:0000256" key="2">
    <source>
        <dbReference type="ARBA" id="ARBA00012438"/>
    </source>
</evidence>
<reference evidence="10" key="1">
    <citation type="submission" date="2020-07" db="EMBL/GenBank/DDBJ databases">
        <title>Huge and variable diversity of episymbiotic CPR bacteria and DPANN archaea in groundwater ecosystems.</title>
        <authorList>
            <person name="He C.Y."/>
            <person name="Keren R."/>
            <person name="Whittaker M."/>
            <person name="Farag I.F."/>
            <person name="Doudna J."/>
            <person name="Cate J.H.D."/>
            <person name="Banfield J.F."/>
        </authorList>
    </citation>
    <scope>NUCLEOTIDE SEQUENCE</scope>
    <source>
        <strain evidence="10">NC_groundwater_1813_Pr3_B-0.1um_71_17</strain>
    </source>
</reference>
<feature type="domain" description="Histidine kinase" evidence="9">
    <location>
        <begin position="292"/>
        <end position="510"/>
    </location>
</feature>